<dbReference type="GO" id="GO:0005737">
    <property type="term" value="C:cytoplasm"/>
    <property type="evidence" value="ECO:0007669"/>
    <property type="project" value="UniProtKB-SubCell"/>
</dbReference>
<dbReference type="Gene3D" id="1.10.275.10">
    <property type="entry name" value="Fumarase/aspartase (N-terminal domain)"/>
    <property type="match status" value="1"/>
</dbReference>
<comment type="subcellular location">
    <subcellularLocation>
        <location evidence="2 13">Cytoplasm</location>
    </subcellularLocation>
</comment>
<dbReference type="GO" id="GO:0009800">
    <property type="term" value="P:cinnamic acid biosynthetic process"/>
    <property type="evidence" value="ECO:0007669"/>
    <property type="project" value="UniProtKB-UniPathway"/>
</dbReference>
<dbReference type="UniPathway" id="UPA00713">
    <property type="reaction ID" value="UER00725"/>
</dbReference>
<comment type="subunit">
    <text evidence="5">Homotetramer.</text>
</comment>
<evidence type="ECO:0000256" key="2">
    <source>
        <dbReference type="ARBA" id="ARBA00004496"/>
    </source>
</evidence>
<sequence>MDATNCHGSNKVESFCVSDPLNWGMAAETLKGSHLDEVKRMVAEYRKPVVRLGGETLTISQVAAIAGREGDVGVELSETARAGVNASSEWVMESMSKGTDSYGVTTGFGATSHRRTKQGGALQKELIRFLNAGIFGNGRESCHTLPHSATRAAMLVRINTLLQGYSGIRFEILEAITKLLNHNITPCLPLRGTVTASGDLVPLSYIAGLLTGRPNSKAVGPSGEVVNAEEAFKMAGIESGFFELQPKEGLALVNGTAVGSGLASMVLFETNVLAVLSEVLSAIFAEVMQGKPEFTDHLTHKLKHHPGQIEAAAIMEHILDGSSYVKEAKKLHEMDPLQKPKQDRYALRTSPQWLGPQIEVIRASTKSIEREINSVNDNPLIDVSRNKALHGGNFQGTPIGVSMDNTRLAIAAIGKLMFAQFSELVNDFYNNGLPSNLAGSRNPSLDYGFKGAEIAMASYCSELQFLANPVTNHVESAEQHNQDVNSLGLISSRKTAEAVDILKLMSTTYLVALCQAIDLRHLEENLKSTVKKTVSHVAKKTLTIGANGELHPSRFCEKDLLKVVDREHVFAYIDDPCSATYPLMQKVRQVLVEHALNNGESEKNGSTSIFQKIGAFEEELKAVLPKEVESARDGVESGNPSIPNRIKECRSYPLYKFVREELGTGLLTGEKVRSPGEDFDKVFTAMCEGKIIDPLLDCLSAWNGAPLPIC</sequence>
<keyword evidence="8 13" id="KW-0587">Phenylpropanoid metabolism</keyword>
<dbReference type="GO" id="GO:0006559">
    <property type="term" value="P:L-phenylalanine catabolic process"/>
    <property type="evidence" value="ECO:0007669"/>
    <property type="project" value="UniProtKB-KW"/>
</dbReference>
<evidence type="ECO:0000256" key="6">
    <source>
        <dbReference type="ARBA" id="ARBA00012139"/>
    </source>
</evidence>
<comment type="catalytic activity">
    <reaction evidence="11 13">
        <text>L-phenylalanine = (E)-cinnamate + NH4(+)</text>
        <dbReference type="Rhea" id="RHEA:21384"/>
        <dbReference type="ChEBI" id="CHEBI:15669"/>
        <dbReference type="ChEBI" id="CHEBI:28938"/>
        <dbReference type="ChEBI" id="CHEBI:58095"/>
        <dbReference type="EC" id="4.3.1.24"/>
    </reaction>
</comment>
<dbReference type="EMBL" id="MH045991">
    <property type="protein sequence ID" value="AWY10749.1"/>
    <property type="molecule type" value="Genomic_DNA"/>
</dbReference>
<dbReference type="CDD" id="cd00332">
    <property type="entry name" value="PAL-HAL"/>
    <property type="match status" value="1"/>
</dbReference>
<evidence type="ECO:0000256" key="10">
    <source>
        <dbReference type="ARBA" id="ARBA00023239"/>
    </source>
</evidence>
<keyword evidence="9" id="KW-0585">Phenylalanine catabolism</keyword>
<accession>A0A2Z4QJP6</accession>
<dbReference type="GO" id="GO:0045548">
    <property type="term" value="F:phenylalanine ammonia-lyase activity"/>
    <property type="evidence" value="ECO:0007669"/>
    <property type="project" value="UniProtKB-EC"/>
</dbReference>
<organism evidence="14">
    <name type="scientific">Vitis amurensis</name>
    <dbReference type="NCBI Taxonomy" id="103351"/>
    <lineage>
        <taxon>Eukaryota</taxon>
        <taxon>Viridiplantae</taxon>
        <taxon>Streptophyta</taxon>
        <taxon>Embryophyta</taxon>
        <taxon>Tracheophyta</taxon>
        <taxon>Spermatophyta</taxon>
        <taxon>Magnoliopsida</taxon>
        <taxon>eudicotyledons</taxon>
        <taxon>Gunneridae</taxon>
        <taxon>Pentapetalae</taxon>
        <taxon>rosids</taxon>
        <taxon>Vitales</taxon>
        <taxon>Vitaceae</taxon>
        <taxon>Viteae</taxon>
        <taxon>Vitis</taxon>
    </lineage>
</organism>
<comment type="function">
    <text evidence="1">This is a key enzyme of plant metabolism catalyzing the first reaction in the biosynthesis from L-phenylalanine of a wide variety of natural products based on the phenylpropane skeleton.</text>
</comment>
<keyword evidence="10 12" id="KW-0456">Lyase</keyword>
<evidence type="ECO:0000256" key="11">
    <source>
        <dbReference type="ARBA" id="ARBA00023537"/>
    </source>
</evidence>
<evidence type="ECO:0000256" key="5">
    <source>
        <dbReference type="ARBA" id="ARBA00011881"/>
    </source>
</evidence>
<protein>
    <recommendedName>
        <fullName evidence="6 13">Phenylalanine ammonia-lyase</fullName>
        <ecNumber evidence="6 13">4.3.1.24</ecNumber>
    </recommendedName>
</protein>
<proteinExistence type="inferred from homology"/>
<dbReference type="Pfam" id="PF00221">
    <property type="entry name" value="Lyase_aromatic"/>
    <property type="match status" value="1"/>
</dbReference>
<dbReference type="InterPro" id="IPR001106">
    <property type="entry name" value="Aromatic_Lyase"/>
</dbReference>
<evidence type="ECO:0000256" key="7">
    <source>
        <dbReference type="ARBA" id="ARBA00022490"/>
    </source>
</evidence>
<evidence type="ECO:0000256" key="9">
    <source>
        <dbReference type="ARBA" id="ARBA00023232"/>
    </source>
</evidence>
<comment type="pathway">
    <text evidence="3 13">Phenylpropanoid metabolism; trans-cinnamate biosynthesis; trans-cinnamate from L-phenylalanine: step 1/1.</text>
</comment>
<dbReference type="InterPro" id="IPR008948">
    <property type="entry name" value="L-Aspartase-like"/>
</dbReference>
<dbReference type="InterPro" id="IPR024083">
    <property type="entry name" value="Fumarase/histidase_N"/>
</dbReference>
<reference evidence="14" key="1">
    <citation type="submission" date="2018-03" db="EMBL/GenBank/DDBJ databases">
        <authorList>
            <person name="Keele B.F."/>
        </authorList>
    </citation>
    <scope>NUCLEOTIDE SEQUENCE</scope>
</reference>
<dbReference type="Gene3D" id="1.10.274.20">
    <property type="entry name" value="Phenylalanine ammonia-lyase 1, domain 3"/>
    <property type="match status" value="1"/>
</dbReference>
<evidence type="ECO:0000256" key="1">
    <source>
        <dbReference type="ARBA" id="ARBA00002235"/>
    </source>
</evidence>
<dbReference type="PANTHER" id="PTHR10362">
    <property type="entry name" value="HISTIDINE AMMONIA-LYASE"/>
    <property type="match status" value="1"/>
</dbReference>
<dbReference type="InterPro" id="IPR022313">
    <property type="entry name" value="Phe/His_NH3-lyase_AS"/>
</dbReference>
<evidence type="ECO:0000313" key="14">
    <source>
        <dbReference type="EMBL" id="AWY10749.1"/>
    </source>
</evidence>
<name>A0A2Z4QJP6_9ROSI</name>
<evidence type="ECO:0000256" key="4">
    <source>
        <dbReference type="ARBA" id="ARBA00007238"/>
    </source>
</evidence>
<dbReference type="Gene3D" id="1.20.200.10">
    <property type="entry name" value="Fumarase/aspartase (Central domain)"/>
    <property type="match status" value="1"/>
</dbReference>
<dbReference type="InterPro" id="IPR023144">
    <property type="entry name" value="Phe_NH3-lyase_shielding_dom_sf"/>
</dbReference>
<dbReference type="InterPro" id="IPR005922">
    <property type="entry name" value="Phe_NH3-lyase"/>
</dbReference>
<comment type="similarity">
    <text evidence="4 12">Belongs to the PAL/histidase family.</text>
</comment>
<dbReference type="AlphaFoldDB" id="A0A2Z4QJP6"/>
<evidence type="ECO:0000256" key="8">
    <source>
        <dbReference type="ARBA" id="ARBA00023051"/>
    </source>
</evidence>
<evidence type="ECO:0000256" key="3">
    <source>
        <dbReference type="ARBA" id="ARBA00005138"/>
    </source>
</evidence>
<dbReference type="FunFam" id="1.10.274.20:FF:000001">
    <property type="entry name" value="Phenylalanine ammonia-lyase"/>
    <property type="match status" value="1"/>
</dbReference>
<dbReference type="SUPFAM" id="SSF48557">
    <property type="entry name" value="L-aspartase-like"/>
    <property type="match status" value="1"/>
</dbReference>
<keyword evidence="7" id="KW-0963">Cytoplasm</keyword>
<dbReference type="FunFam" id="1.10.275.10:FF:000009">
    <property type="entry name" value="Phenylalanine ammonia-lyase"/>
    <property type="match status" value="1"/>
</dbReference>
<dbReference type="NCBIfam" id="TIGR01226">
    <property type="entry name" value="phe_am_lyase"/>
    <property type="match status" value="1"/>
</dbReference>
<evidence type="ECO:0000256" key="13">
    <source>
        <dbReference type="RuleBase" id="RU003955"/>
    </source>
</evidence>
<evidence type="ECO:0000256" key="12">
    <source>
        <dbReference type="RuleBase" id="RU003954"/>
    </source>
</evidence>
<dbReference type="FunFam" id="1.20.200.10:FF:000009">
    <property type="entry name" value="Phenylalanine ammonia-lyase"/>
    <property type="match status" value="1"/>
</dbReference>
<dbReference type="PROSITE" id="PS00488">
    <property type="entry name" value="PAL_HISTIDASE"/>
    <property type="match status" value="1"/>
</dbReference>
<dbReference type="EC" id="4.3.1.24" evidence="6 13"/>
<dbReference type="SMR" id="A0A2Z4QJP6"/>